<dbReference type="Proteomes" id="UP001478133">
    <property type="component" value="Unassembled WGS sequence"/>
</dbReference>
<comment type="similarity">
    <text evidence="1">Belongs to the sigma-70 factor family. ECF subfamily.</text>
</comment>
<keyword evidence="9" id="KW-1185">Reference proteome</keyword>
<name>A0ABV1HT82_9FIRM</name>
<accession>A0ABV1HT82</accession>
<dbReference type="SUPFAM" id="SSF88659">
    <property type="entry name" value="Sigma3 and sigma4 domains of RNA polymerase sigma factors"/>
    <property type="match status" value="1"/>
</dbReference>
<dbReference type="SUPFAM" id="SSF88946">
    <property type="entry name" value="Sigma2 domain of RNA polymerase sigma factors"/>
    <property type="match status" value="1"/>
</dbReference>
<evidence type="ECO:0000259" key="6">
    <source>
        <dbReference type="Pfam" id="PF04542"/>
    </source>
</evidence>
<evidence type="ECO:0000256" key="5">
    <source>
        <dbReference type="ARBA" id="ARBA00023163"/>
    </source>
</evidence>
<gene>
    <name evidence="8" type="ORF">ABFO16_04615</name>
</gene>
<reference evidence="8 9" key="1">
    <citation type="submission" date="2024-03" db="EMBL/GenBank/DDBJ databases">
        <title>Human intestinal bacterial collection.</title>
        <authorList>
            <person name="Pauvert C."/>
            <person name="Hitch T.C.A."/>
            <person name="Clavel T."/>
        </authorList>
    </citation>
    <scope>NUCLEOTIDE SEQUENCE [LARGE SCALE GENOMIC DNA]</scope>
    <source>
        <strain evidence="8 9">CLA-AP-H18</strain>
    </source>
</reference>
<dbReference type="Gene3D" id="1.10.10.10">
    <property type="entry name" value="Winged helix-like DNA-binding domain superfamily/Winged helix DNA-binding domain"/>
    <property type="match status" value="1"/>
</dbReference>
<dbReference type="InterPro" id="IPR013249">
    <property type="entry name" value="RNA_pol_sigma70_r4_t2"/>
</dbReference>
<dbReference type="InterPro" id="IPR039425">
    <property type="entry name" value="RNA_pol_sigma-70-like"/>
</dbReference>
<dbReference type="Gene3D" id="1.10.1740.10">
    <property type="match status" value="1"/>
</dbReference>
<organism evidence="8 9">
    <name type="scientific">Ruminococcoides intestinihominis</name>
    <dbReference type="NCBI Taxonomy" id="3133161"/>
    <lineage>
        <taxon>Bacteria</taxon>
        <taxon>Bacillati</taxon>
        <taxon>Bacillota</taxon>
        <taxon>Clostridia</taxon>
        <taxon>Eubacteriales</taxon>
        <taxon>Oscillospiraceae</taxon>
        <taxon>Ruminococcoides</taxon>
    </lineage>
</organism>
<dbReference type="InterPro" id="IPR036388">
    <property type="entry name" value="WH-like_DNA-bd_sf"/>
</dbReference>
<dbReference type="PANTHER" id="PTHR43133">
    <property type="entry name" value="RNA POLYMERASE ECF-TYPE SIGMA FACTO"/>
    <property type="match status" value="1"/>
</dbReference>
<keyword evidence="4" id="KW-0238">DNA-binding</keyword>
<evidence type="ECO:0000313" key="9">
    <source>
        <dbReference type="Proteomes" id="UP001478133"/>
    </source>
</evidence>
<keyword evidence="3" id="KW-0731">Sigma factor</keyword>
<sequence length="158" mass="18749">MTDFEKLFNENREFIFKYLMKMTRDITLSEELTQETFFRAYMNYASLKNKEKASVWLCQIAKNTYFAWYNEQKKKDSLDDLEVASCDVSIEDAIVQKELSQKALICLHELEDPYKEVFMLSVFGGFSLKDISSIFGKSESWARVTFYRAKQKLSERMR</sequence>
<evidence type="ECO:0000313" key="8">
    <source>
        <dbReference type="EMBL" id="MEQ2565518.1"/>
    </source>
</evidence>
<dbReference type="PANTHER" id="PTHR43133:SF52">
    <property type="entry name" value="ECF RNA POLYMERASE SIGMA FACTOR SIGL"/>
    <property type="match status" value="1"/>
</dbReference>
<dbReference type="InterPro" id="IPR013324">
    <property type="entry name" value="RNA_pol_sigma_r3/r4-like"/>
</dbReference>
<dbReference type="InterPro" id="IPR007627">
    <property type="entry name" value="RNA_pol_sigma70_r2"/>
</dbReference>
<keyword evidence="2" id="KW-0805">Transcription regulation</keyword>
<dbReference type="InterPro" id="IPR014284">
    <property type="entry name" value="RNA_pol_sigma-70_dom"/>
</dbReference>
<dbReference type="NCBIfam" id="TIGR02937">
    <property type="entry name" value="sigma70-ECF"/>
    <property type="match status" value="1"/>
</dbReference>
<evidence type="ECO:0000256" key="2">
    <source>
        <dbReference type="ARBA" id="ARBA00023015"/>
    </source>
</evidence>
<dbReference type="Pfam" id="PF08281">
    <property type="entry name" value="Sigma70_r4_2"/>
    <property type="match status" value="1"/>
</dbReference>
<feature type="domain" description="RNA polymerase sigma factor 70 region 4 type 2" evidence="7">
    <location>
        <begin position="106"/>
        <end position="153"/>
    </location>
</feature>
<dbReference type="CDD" id="cd06171">
    <property type="entry name" value="Sigma70_r4"/>
    <property type="match status" value="1"/>
</dbReference>
<keyword evidence="5" id="KW-0804">Transcription</keyword>
<dbReference type="RefSeq" id="WP_211147563.1">
    <property type="nucleotide sequence ID" value="NZ_JBBMEY010000014.1"/>
</dbReference>
<feature type="domain" description="RNA polymerase sigma-70 region 2" evidence="6">
    <location>
        <begin position="7"/>
        <end position="68"/>
    </location>
</feature>
<comment type="caution">
    <text evidence="8">The sequence shown here is derived from an EMBL/GenBank/DDBJ whole genome shotgun (WGS) entry which is preliminary data.</text>
</comment>
<dbReference type="Pfam" id="PF04542">
    <property type="entry name" value="Sigma70_r2"/>
    <property type="match status" value="1"/>
</dbReference>
<protein>
    <submittedName>
        <fullName evidence="8">Sigma-70 family RNA polymerase sigma factor</fullName>
    </submittedName>
</protein>
<evidence type="ECO:0000256" key="1">
    <source>
        <dbReference type="ARBA" id="ARBA00010641"/>
    </source>
</evidence>
<dbReference type="InterPro" id="IPR013325">
    <property type="entry name" value="RNA_pol_sigma_r2"/>
</dbReference>
<proteinExistence type="inferred from homology"/>
<dbReference type="EMBL" id="JBBMFI010000012">
    <property type="protein sequence ID" value="MEQ2565518.1"/>
    <property type="molecule type" value="Genomic_DNA"/>
</dbReference>
<evidence type="ECO:0000256" key="4">
    <source>
        <dbReference type="ARBA" id="ARBA00023125"/>
    </source>
</evidence>
<evidence type="ECO:0000256" key="3">
    <source>
        <dbReference type="ARBA" id="ARBA00023082"/>
    </source>
</evidence>
<evidence type="ECO:0000259" key="7">
    <source>
        <dbReference type="Pfam" id="PF08281"/>
    </source>
</evidence>